<sequence>MGVRVARDHDIEVLVASVSALFAEDGARRDRHLDVSWPDRHGRDYYRELLADPGCSCWLAVGDSGQVVGHLVGRLAKPDPLRPGAVTAVLESMRVAPACRGQRMGAALVAEFDRWARRSGATELTVTAYASNEAALAFYRGQGFAEFEVRLHRPGLSG</sequence>
<accession>A0A4Q7IYQ9</accession>
<evidence type="ECO:0000313" key="4">
    <source>
        <dbReference type="EMBL" id="RZQ60141.1"/>
    </source>
</evidence>
<gene>
    <name evidence="4" type="ORF">EWH70_31060</name>
</gene>
<reference evidence="4 5" key="1">
    <citation type="submission" date="2019-02" db="EMBL/GenBank/DDBJ databases">
        <title>Draft genome sequence of Amycolatopsis sp. 8-3EHSu isolated from roots of Suaeda maritima.</title>
        <authorList>
            <person name="Duangmal K."/>
            <person name="Chantavorakit T."/>
        </authorList>
    </citation>
    <scope>NUCLEOTIDE SEQUENCE [LARGE SCALE GENOMIC DNA]</scope>
    <source>
        <strain evidence="4 5">8-3EHSu</strain>
    </source>
</reference>
<protein>
    <submittedName>
        <fullName evidence="4">GNAT family N-acetyltransferase</fullName>
    </submittedName>
</protein>
<proteinExistence type="predicted"/>
<dbReference type="CDD" id="cd04301">
    <property type="entry name" value="NAT_SF"/>
    <property type="match status" value="1"/>
</dbReference>
<evidence type="ECO:0000256" key="2">
    <source>
        <dbReference type="ARBA" id="ARBA00023315"/>
    </source>
</evidence>
<evidence type="ECO:0000259" key="3">
    <source>
        <dbReference type="PROSITE" id="PS51186"/>
    </source>
</evidence>
<dbReference type="InterPro" id="IPR016181">
    <property type="entry name" value="Acyl_CoA_acyltransferase"/>
</dbReference>
<dbReference type="Pfam" id="PF00583">
    <property type="entry name" value="Acetyltransf_1"/>
    <property type="match status" value="1"/>
</dbReference>
<evidence type="ECO:0000313" key="5">
    <source>
        <dbReference type="Proteomes" id="UP000292003"/>
    </source>
</evidence>
<feature type="domain" description="N-acetyltransferase" evidence="3">
    <location>
        <begin position="1"/>
        <end position="158"/>
    </location>
</feature>
<dbReference type="RefSeq" id="WP_130479127.1">
    <property type="nucleotide sequence ID" value="NZ_SFCC01000019.1"/>
</dbReference>
<dbReference type="GO" id="GO:0016747">
    <property type="term" value="F:acyltransferase activity, transferring groups other than amino-acyl groups"/>
    <property type="evidence" value="ECO:0007669"/>
    <property type="project" value="InterPro"/>
</dbReference>
<name>A0A4Q7IYQ9_9PSEU</name>
<dbReference type="InterPro" id="IPR000182">
    <property type="entry name" value="GNAT_dom"/>
</dbReference>
<dbReference type="EMBL" id="SFCC01000019">
    <property type="protein sequence ID" value="RZQ60141.1"/>
    <property type="molecule type" value="Genomic_DNA"/>
</dbReference>
<evidence type="ECO:0000256" key="1">
    <source>
        <dbReference type="ARBA" id="ARBA00022679"/>
    </source>
</evidence>
<dbReference type="Proteomes" id="UP000292003">
    <property type="component" value="Unassembled WGS sequence"/>
</dbReference>
<dbReference type="InterPro" id="IPR050832">
    <property type="entry name" value="Bact_Acetyltransf"/>
</dbReference>
<dbReference type="AlphaFoldDB" id="A0A4Q7IYQ9"/>
<dbReference type="SUPFAM" id="SSF55729">
    <property type="entry name" value="Acyl-CoA N-acyltransferases (Nat)"/>
    <property type="match status" value="1"/>
</dbReference>
<dbReference type="OrthoDB" id="9799092at2"/>
<keyword evidence="2" id="KW-0012">Acyltransferase</keyword>
<dbReference type="Gene3D" id="3.40.630.30">
    <property type="match status" value="1"/>
</dbReference>
<comment type="caution">
    <text evidence="4">The sequence shown here is derived from an EMBL/GenBank/DDBJ whole genome shotgun (WGS) entry which is preliminary data.</text>
</comment>
<organism evidence="4 5">
    <name type="scientific">Amycolatopsis suaedae</name>
    <dbReference type="NCBI Taxonomy" id="2510978"/>
    <lineage>
        <taxon>Bacteria</taxon>
        <taxon>Bacillati</taxon>
        <taxon>Actinomycetota</taxon>
        <taxon>Actinomycetes</taxon>
        <taxon>Pseudonocardiales</taxon>
        <taxon>Pseudonocardiaceae</taxon>
        <taxon>Amycolatopsis</taxon>
    </lineage>
</organism>
<dbReference type="PANTHER" id="PTHR43877">
    <property type="entry name" value="AMINOALKYLPHOSPHONATE N-ACETYLTRANSFERASE-RELATED-RELATED"/>
    <property type="match status" value="1"/>
</dbReference>
<keyword evidence="1 4" id="KW-0808">Transferase</keyword>
<dbReference type="PANTHER" id="PTHR43877:SF2">
    <property type="entry name" value="AMINOALKYLPHOSPHONATE N-ACETYLTRANSFERASE-RELATED"/>
    <property type="match status" value="1"/>
</dbReference>
<dbReference type="PROSITE" id="PS51186">
    <property type="entry name" value="GNAT"/>
    <property type="match status" value="1"/>
</dbReference>
<keyword evidence="5" id="KW-1185">Reference proteome</keyword>